<dbReference type="STRING" id="1801997.A3J64_00940"/>
<sequence>MNKQAGLISKQELEGRLPPQSIEAEQSVLGCLMLDKEAVIRVADILKPGDFYRGVHNQIYSAMLELYEKGEPIDLLSLTNRLEEKEQLEEMGGSSYLTDLVNTVPTAGHVVHYAKIVHRKKTLRDLIEAAYHINQLGYQETEDVDNLVDAAEQKVFSIAQKSLTQGFLPIKAALEDAFERIDRLHRGDGALRGIPTGFHDLDNYLAGLQKSDLIILASRPSLGKTTLAMDLVRHIGVKNNIPVAIFSLEMAKEQVVDRLLCGQAGVELWRMRTGRLSSDGPDNDFTRIQEAMDELSTAPIFINDNPSPTVLQIRTMARRLQAEQPLGLIIIDYLQMILGRNINDSEVQQTSEISRSLKALARELNLPVLAISQLSRAVEGRSPSIPKLSDLRASGGLEQDADVVLLIYREDKDRTNTDRKNIADIIIAKHRNGPTGKVELFFNEGQVSFKNLEKRF</sequence>
<keyword evidence="4 12" id="KW-0547">Nucleotide-binding</keyword>
<dbReference type="Gene3D" id="1.10.860.10">
    <property type="entry name" value="DNAb Helicase, Chain A"/>
    <property type="match status" value="1"/>
</dbReference>
<dbReference type="InterPro" id="IPR007693">
    <property type="entry name" value="DNA_helicase_DnaB-like_N"/>
</dbReference>
<evidence type="ECO:0000313" key="15">
    <source>
        <dbReference type="Proteomes" id="UP000177061"/>
    </source>
</evidence>
<dbReference type="InterPro" id="IPR003593">
    <property type="entry name" value="AAA+_ATPase"/>
</dbReference>
<dbReference type="GO" id="GO:1990077">
    <property type="term" value="C:primosome complex"/>
    <property type="evidence" value="ECO:0007669"/>
    <property type="project" value="UniProtKB-UniRule"/>
</dbReference>
<keyword evidence="8 12" id="KW-0238">DNA-binding</keyword>
<dbReference type="SUPFAM" id="SSF52540">
    <property type="entry name" value="P-loop containing nucleoside triphosphate hydrolases"/>
    <property type="match status" value="1"/>
</dbReference>
<dbReference type="SUPFAM" id="SSF48024">
    <property type="entry name" value="N-terminal domain of DnaB helicase"/>
    <property type="match status" value="1"/>
</dbReference>
<evidence type="ECO:0000256" key="6">
    <source>
        <dbReference type="ARBA" id="ARBA00022806"/>
    </source>
</evidence>
<evidence type="ECO:0000256" key="10">
    <source>
        <dbReference type="ARBA" id="ARBA00048954"/>
    </source>
</evidence>
<dbReference type="AlphaFoldDB" id="A0A1G2FFR0"/>
<dbReference type="GO" id="GO:0005524">
    <property type="term" value="F:ATP binding"/>
    <property type="evidence" value="ECO:0007669"/>
    <property type="project" value="UniProtKB-UniRule"/>
</dbReference>
<keyword evidence="9" id="KW-0413">Isomerase</keyword>
<comment type="caution">
    <text evidence="14">The sequence shown here is derived from an EMBL/GenBank/DDBJ whole genome shotgun (WGS) entry which is preliminary data.</text>
</comment>
<evidence type="ECO:0000256" key="2">
    <source>
        <dbReference type="ARBA" id="ARBA00022515"/>
    </source>
</evidence>
<gene>
    <name evidence="14" type="ORF">A3J64_00940</name>
</gene>
<keyword evidence="7 12" id="KW-0067">ATP-binding</keyword>
<dbReference type="PROSITE" id="PS51199">
    <property type="entry name" value="SF4_HELICASE"/>
    <property type="match status" value="1"/>
</dbReference>
<dbReference type="InterPro" id="IPR007692">
    <property type="entry name" value="DNA_helicase_DnaB"/>
</dbReference>
<dbReference type="Pfam" id="PF03796">
    <property type="entry name" value="DnaB_C"/>
    <property type="match status" value="1"/>
</dbReference>
<proteinExistence type="inferred from homology"/>
<keyword evidence="2 12" id="KW-0639">Primosome</keyword>
<name>A0A1G2FFR0_9BACT</name>
<evidence type="ECO:0000256" key="9">
    <source>
        <dbReference type="ARBA" id="ARBA00023235"/>
    </source>
</evidence>
<dbReference type="GO" id="GO:0005829">
    <property type="term" value="C:cytosol"/>
    <property type="evidence" value="ECO:0007669"/>
    <property type="project" value="TreeGrafter"/>
</dbReference>
<keyword evidence="3 12" id="KW-0235">DNA replication</keyword>
<evidence type="ECO:0000256" key="8">
    <source>
        <dbReference type="ARBA" id="ARBA00023125"/>
    </source>
</evidence>
<comment type="function">
    <text evidence="12">The main replicative DNA helicase, it participates in initiation and elongation during chromosome replication. Travels ahead of the DNA replisome, separating dsDNA into templates for DNA synthesis. A processive ATP-dependent 5'-3' DNA helicase it has DNA-dependent ATPase activity.</text>
</comment>
<reference evidence="14 15" key="1">
    <citation type="journal article" date="2016" name="Nat. Commun.">
        <title>Thousands of microbial genomes shed light on interconnected biogeochemical processes in an aquifer system.</title>
        <authorList>
            <person name="Anantharaman K."/>
            <person name="Brown C.T."/>
            <person name="Hug L.A."/>
            <person name="Sharon I."/>
            <person name="Castelle C.J."/>
            <person name="Probst A.J."/>
            <person name="Thomas B.C."/>
            <person name="Singh A."/>
            <person name="Wilkins M.J."/>
            <person name="Karaoz U."/>
            <person name="Brodie E.L."/>
            <person name="Williams K.H."/>
            <person name="Hubbard S.S."/>
            <person name="Banfield J.F."/>
        </authorList>
    </citation>
    <scope>NUCLEOTIDE SEQUENCE [LARGE SCALE GENOMIC DNA]</scope>
</reference>
<dbReference type="Gene3D" id="3.40.50.300">
    <property type="entry name" value="P-loop containing nucleotide triphosphate hydrolases"/>
    <property type="match status" value="1"/>
</dbReference>
<comment type="catalytic activity">
    <reaction evidence="10 12">
        <text>ATP + H2O = ADP + phosphate + H(+)</text>
        <dbReference type="Rhea" id="RHEA:13065"/>
        <dbReference type="ChEBI" id="CHEBI:15377"/>
        <dbReference type="ChEBI" id="CHEBI:15378"/>
        <dbReference type="ChEBI" id="CHEBI:30616"/>
        <dbReference type="ChEBI" id="CHEBI:43474"/>
        <dbReference type="ChEBI" id="CHEBI:456216"/>
        <dbReference type="EC" id="5.6.2.3"/>
    </reaction>
</comment>
<keyword evidence="5 12" id="KW-0378">Hydrolase</keyword>
<evidence type="ECO:0000256" key="11">
    <source>
        <dbReference type="NCBIfam" id="TIGR00665"/>
    </source>
</evidence>
<evidence type="ECO:0000256" key="5">
    <source>
        <dbReference type="ARBA" id="ARBA00022801"/>
    </source>
</evidence>
<evidence type="ECO:0000256" key="1">
    <source>
        <dbReference type="ARBA" id="ARBA00008428"/>
    </source>
</evidence>
<dbReference type="SMART" id="SM00382">
    <property type="entry name" value="AAA"/>
    <property type="match status" value="1"/>
</dbReference>
<evidence type="ECO:0000256" key="3">
    <source>
        <dbReference type="ARBA" id="ARBA00022705"/>
    </source>
</evidence>
<evidence type="ECO:0000256" key="7">
    <source>
        <dbReference type="ARBA" id="ARBA00022840"/>
    </source>
</evidence>
<evidence type="ECO:0000313" key="14">
    <source>
        <dbReference type="EMBL" id="OGZ36647.1"/>
    </source>
</evidence>
<dbReference type="InterPro" id="IPR007694">
    <property type="entry name" value="DNA_helicase_DnaB-like_C"/>
</dbReference>
<keyword evidence="6 12" id="KW-0347">Helicase</keyword>
<evidence type="ECO:0000256" key="4">
    <source>
        <dbReference type="ARBA" id="ARBA00022741"/>
    </source>
</evidence>
<dbReference type="GO" id="GO:0016887">
    <property type="term" value="F:ATP hydrolysis activity"/>
    <property type="evidence" value="ECO:0007669"/>
    <property type="project" value="RHEA"/>
</dbReference>
<feature type="domain" description="SF4 helicase" evidence="13">
    <location>
        <begin position="187"/>
        <end position="456"/>
    </location>
</feature>
<dbReference type="InterPro" id="IPR016136">
    <property type="entry name" value="DNA_helicase_N/primase_C"/>
</dbReference>
<dbReference type="NCBIfam" id="TIGR00665">
    <property type="entry name" value="DnaB"/>
    <property type="match status" value="1"/>
</dbReference>
<comment type="similarity">
    <text evidence="1 12">Belongs to the helicase family. DnaB subfamily.</text>
</comment>
<dbReference type="GO" id="GO:0003677">
    <property type="term" value="F:DNA binding"/>
    <property type="evidence" value="ECO:0007669"/>
    <property type="project" value="UniProtKB-UniRule"/>
</dbReference>
<accession>A0A1G2FFR0</accession>
<dbReference type="FunFam" id="1.10.860.10:FF:000001">
    <property type="entry name" value="Replicative DNA helicase"/>
    <property type="match status" value="1"/>
</dbReference>
<dbReference type="PANTHER" id="PTHR30153:SF2">
    <property type="entry name" value="REPLICATIVE DNA HELICASE"/>
    <property type="match status" value="1"/>
</dbReference>
<dbReference type="Proteomes" id="UP000177061">
    <property type="component" value="Unassembled WGS sequence"/>
</dbReference>
<dbReference type="EMBL" id="MHNB01000024">
    <property type="protein sequence ID" value="OGZ36647.1"/>
    <property type="molecule type" value="Genomic_DNA"/>
</dbReference>
<organism evidence="14 15">
    <name type="scientific">Candidatus Portnoybacteria bacterium RIFCSPHIGHO2_12_FULL_38_9</name>
    <dbReference type="NCBI Taxonomy" id="1801997"/>
    <lineage>
        <taxon>Bacteria</taxon>
        <taxon>Candidatus Portnoyibacteriota</taxon>
    </lineage>
</organism>
<dbReference type="CDD" id="cd00984">
    <property type="entry name" value="DnaB_C"/>
    <property type="match status" value="1"/>
</dbReference>
<evidence type="ECO:0000259" key="13">
    <source>
        <dbReference type="PROSITE" id="PS51199"/>
    </source>
</evidence>
<evidence type="ECO:0000256" key="12">
    <source>
        <dbReference type="RuleBase" id="RU362085"/>
    </source>
</evidence>
<dbReference type="GO" id="GO:0006269">
    <property type="term" value="P:DNA replication, synthesis of primer"/>
    <property type="evidence" value="ECO:0007669"/>
    <property type="project" value="UniProtKB-UniRule"/>
</dbReference>
<dbReference type="Pfam" id="PF00772">
    <property type="entry name" value="DnaB"/>
    <property type="match status" value="1"/>
</dbReference>
<dbReference type="GO" id="GO:0043139">
    <property type="term" value="F:5'-3' DNA helicase activity"/>
    <property type="evidence" value="ECO:0007669"/>
    <property type="project" value="UniProtKB-EC"/>
</dbReference>
<dbReference type="InterPro" id="IPR027417">
    <property type="entry name" value="P-loop_NTPase"/>
</dbReference>
<dbReference type="InterPro" id="IPR036185">
    <property type="entry name" value="DNA_heli_DnaB-like_N_sf"/>
</dbReference>
<dbReference type="EC" id="5.6.2.3" evidence="11 12"/>
<dbReference type="PANTHER" id="PTHR30153">
    <property type="entry name" value="REPLICATIVE DNA HELICASE DNAB"/>
    <property type="match status" value="1"/>
</dbReference>
<protein>
    <recommendedName>
        <fullName evidence="11 12">Replicative DNA helicase</fullName>
        <ecNumber evidence="11 12">5.6.2.3</ecNumber>
    </recommendedName>
</protein>